<dbReference type="Proteomes" id="UP000078200">
    <property type="component" value="Unassembled WGS sequence"/>
</dbReference>
<dbReference type="EnsemblMetazoa" id="GAUT027839-RA">
    <property type="protein sequence ID" value="GAUT027839-PA"/>
    <property type="gene ID" value="GAUT027839"/>
</dbReference>
<evidence type="ECO:0000256" key="1">
    <source>
        <dbReference type="SAM" id="MobiDB-lite"/>
    </source>
</evidence>
<evidence type="ECO:0000313" key="3">
    <source>
        <dbReference type="Proteomes" id="UP000078200"/>
    </source>
</evidence>
<accession>A0A1A9V6W3</accession>
<dbReference type="VEuPathDB" id="VectorBase:GAUT027839"/>
<protein>
    <submittedName>
        <fullName evidence="2">Uncharacterized protein</fullName>
    </submittedName>
</protein>
<feature type="region of interest" description="Disordered" evidence="1">
    <location>
        <begin position="25"/>
        <end position="152"/>
    </location>
</feature>
<feature type="compositionally biased region" description="Basic and acidic residues" evidence="1">
    <location>
        <begin position="66"/>
        <end position="93"/>
    </location>
</feature>
<dbReference type="AlphaFoldDB" id="A0A1A9V6W3"/>
<sequence length="152" mass="16197">MSAATEKQNNGDVATVEKVAADAVKEDLKTKPAVEDSKSAAVVSDNGTASKDTDAADEEDATDVAPAKEHVKGTKRPAEAKHLESKKAKKETMAADVDSDGEEILDDNLNEGESDIESDEYDIPYEGEEDDIEECEDDDDENDDGSGSDDQA</sequence>
<keyword evidence="3" id="KW-1185">Reference proteome</keyword>
<feature type="compositionally biased region" description="Acidic residues" evidence="1">
    <location>
        <begin position="97"/>
        <end position="152"/>
    </location>
</feature>
<evidence type="ECO:0000313" key="2">
    <source>
        <dbReference type="EnsemblMetazoa" id="GAUT027839-PA"/>
    </source>
</evidence>
<reference evidence="2" key="1">
    <citation type="submission" date="2020-05" db="UniProtKB">
        <authorList>
            <consortium name="EnsemblMetazoa"/>
        </authorList>
    </citation>
    <scope>IDENTIFICATION</scope>
    <source>
        <strain evidence="2">TTRI</strain>
    </source>
</reference>
<organism evidence="2 3">
    <name type="scientific">Glossina austeni</name>
    <name type="common">Savannah tsetse fly</name>
    <dbReference type="NCBI Taxonomy" id="7395"/>
    <lineage>
        <taxon>Eukaryota</taxon>
        <taxon>Metazoa</taxon>
        <taxon>Ecdysozoa</taxon>
        <taxon>Arthropoda</taxon>
        <taxon>Hexapoda</taxon>
        <taxon>Insecta</taxon>
        <taxon>Pterygota</taxon>
        <taxon>Neoptera</taxon>
        <taxon>Endopterygota</taxon>
        <taxon>Diptera</taxon>
        <taxon>Brachycera</taxon>
        <taxon>Muscomorpha</taxon>
        <taxon>Hippoboscoidea</taxon>
        <taxon>Glossinidae</taxon>
        <taxon>Glossina</taxon>
    </lineage>
</organism>
<feature type="compositionally biased region" description="Basic and acidic residues" evidence="1">
    <location>
        <begin position="25"/>
        <end position="38"/>
    </location>
</feature>
<proteinExistence type="predicted"/>
<name>A0A1A9V6W3_GLOAU</name>